<feature type="domain" description="GAG-pre-integrase" evidence="3">
    <location>
        <begin position="342"/>
        <end position="404"/>
    </location>
</feature>
<feature type="coiled-coil region" evidence="1">
    <location>
        <begin position="153"/>
        <end position="208"/>
    </location>
</feature>
<evidence type="ECO:0000259" key="3">
    <source>
        <dbReference type="Pfam" id="PF13976"/>
    </source>
</evidence>
<evidence type="ECO:0000313" key="5">
    <source>
        <dbReference type="Proteomes" id="UP001151760"/>
    </source>
</evidence>
<dbReference type="EMBL" id="BQNB010012727">
    <property type="protein sequence ID" value="GJT07153.1"/>
    <property type="molecule type" value="Genomic_DNA"/>
</dbReference>
<proteinExistence type="predicted"/>
<reference evidence="4" key="1">
    <citation type="journal article" date="2022" name="Int. J. Mol. Sci.">
        <title>Draft Genome of Tanacetum Coccineum: Genomic Comparison of Closely Related Tanacetum-Family Plants.</title>
        <authorList>
            <person name="Yamashiro T."/>
            <person name="Shiraishi A."/>
            <person name="Nakayama K."/>
            <person name="Satake H."/>
        </authorList>
    </citation>
    <scope>NUCLEOTIDE SEQUENCE</scope>
</reference>
<gene>
    <name evidence="4" type="ORF">Tco_0841615</name>
</gene>
<accession>A0ABQ5B0A7</accession>
<protein>
    <submittedName>
        <fullName evidence="4">Retrovirus-related pol polyprotein from transposon TNT 1-94</fullName>
    </submittedName>
</protein>
<dbReference type="InterPro" id="IPR025724">
    <property type="entry name" value="GAG-pre-integrase_dom"/>
</dbReference>
<dbReference type="Pfam" id="PF13976">
    <property type="entry name" value="gag_pre-integrs"/>
    <property type="match status" value="1"/>
</dbReference>
<keyword evidence="1" id="KW-0175">Coiled coil</keyword>
<feature type="compositionally biased region" description="Basic residues" evidence="2">
    <location>
        <begin position="250"/>
        <end position="262"/>
    </location>
</feature>
<dbReference type="Proteomes" id="UP001151760">
    <property type="component" value="Unassembled WGS sequence"/>
</dbReference>
<evidence type="ECO:0000256" key="1">
    <source>
        <dbReference type="SAM" id="Coils"/>
    </source>
</evidence>
<evidence type="ECO:0000256" key="2">
    <source>
        <dbReference type="SAM" id="MobiDB-lite"/>
    </source>
</evidence>
<keyword evidence="5" id="KW-1185">Reference proteome</keyword>
<reference evidence="4" key="2">
    <citation type="submission" date="2022-01" db="EMBL/GenBank/DDBJ databases">
        <authorList>
            <person name="Yamashiro T."/>
            <person name="Shiraishi A."/>
            <person name="Satake H."/>
            <person name="Nakayama K."/>
        </authorList>
    </citation>
    <scope>NUCLEOTIDE SEQUENCE</scope>
</reference>
<evidence type="ECO:0000313" key="4">
    <source>
        <dbReference type="EMBL" id="GJT07153.1"/>
    </source>
</evidence>
<name>A0ABQ5B0A7_9ASTR</name>
<organism evidence="4 5">
    <name type="scientific">Tanacetum coccineum</name>
    <dbReference type="NCBI Taxonomy" id="301880"/>
    <lineage>
        <taxon>Eukaryota</taxon>
        <taxon>Viridiplantae</taxon>
        <taxon>Streptophyta</taxon>
        <taxon>Embryophyta</taxon>
        <taxon>Tracheophyta</taxon>
        <taxon>Spermatophyta</taxon>
        <taxon>Magnoliopsida</taxon>
        <taxon>eudicotyledons</taxon>
        <taxon>Gunneridae</taxon>
        <taxon>Pentapetalae</taxon>
        <taxon>asterids</taxon>
        <taxon>campanulids</taxon>
        <taxon>Asterales</taxon>
        <taxon>Asteraceae</taxon>
        <taxon>Asteroideae</taxon>
        <taxon>Anthemideae</taxon>
        <taxon>Anthemidinae</taxon>
        <taxon>Tanacetum</taxon>
    </lineage>
</organism>
<sequence length="447" mass="50582">MGSVSKSISIPNEEFLDDNFPSVARKFLNEFKSTIVTLQCVVKQKMTLDIHNWSSFAHQELLKILKDEIHPIVNQVDTKVQNFEIQSLKEAAKFVRDFKSLTNKAGESVAKHKALEFEIELFMRAIVSQDIMSIVQNPTVVDTIDLQTELEPYKDMQQKIELLQAQLGDHKGKSKDTPCVSATLDPLSQKLEDENVELEFQNDKYEVVYAMCKQCLFTANHDFCILNYVNGINTRDDNQSENVSNVDNQKKHKPTVKKPKKLGPKERLASPKPSKPISCLRWSPTIRIFDLKGKIIESSESECQSDSSNGDNAYLEVAFRRNSCFVRNLEGVDLLKGNHTTNLYSINLHEMASASPICLMARATSTNSWLWHQHLSHLNFDTINELDKNDLVTGLLLKRLLLCATLKSAPSFINDREDIGKLGAKAPQQHLLDPTLDRSLLPVKDGE</sequence>
<feature type="region of interest" description="Disordered" evidence="2">
    <location>
        <begin position="236"/>
        <end position="275"/>
    </location>
</feature>
<comment type="caution">
    <text evidence="4">The sequence shown here is derived from an EMBL/GenBank/DDBJ whole genome shotgun (WGS) entry which is preliminary data.</text>
</comment>